<gene>
    <name evidence="2" type="ORF">UFOPK3204_01132</name>
</gene>
<dbReference type="EMBL" id="CAFABK010000051">
    <property type="protein sequence ID" value="CAB4832684.1"/>
    <property type="molecule type" value="Genomic_DNA"/>
</dbReference>
<dbReference type="AlphaFoldDB" id="A0A6J7AIJ8"/>
<reference evidence="2" key="1">
    <citation type="submission" date="2020-05" db="EMBL/GenBank/DDBJ databases">
        <authorList>
            <person name="Chiriac C."/>
            <person name="Salcher M."/>
            <person name="Ghai R."/>
            <person name="Kavagutti S V."/>
        </authorList>
    </citation>
    <scope>NUCLEOTIDE SEQUENCE</scope>
</reference>
<keyword evidence="1" id="KW-0812">Transmembrane</keyword>
<protein>
    <submittedName>
        <fullName evidence="2">Unannotated protein</fullName>
    </submittedName>
</protein>
<organism evidence="2">
    <name type="scientific">freshwater metagenome</name>
    <dbReference type="NCBI Taxonomy" id="449393"/>
    <lineage>
        <taxon>unclassified sequences</taxon>
        <taxon>metagenomes</taxon>
        <taxon>ecological metagenomes</taxon>
    </lineage>
</organism>
<dbReference type="InterPro" id="IPR007563">
    <property type="entry name" value="DUF554"/>
</dbReference>
<feature type="transmembrane region" description="Helical" evidence="1">
    <location>
        <begin position="190"/>
        <end position="217"/>
    </location>
</feature>
<dbReference type="PANTHER" id="PTHR36111:SF2">
    <property type="entry name" value="INNER MEMBRANE PROTEIN"/>
    <property type="match status" value="1"/>
</dbReference>
<evidence type="ECO:0000256" key="1">
    <source>
        <dbReference type="SAM" id="Phobius"/>
    </source>
</evidence>
<feature type="transmembrane region" description="Helical" evidence="1">
    <location>
        <begin position="65"/>
        <end position="86"/>
    </location>
</feature>
<proteinExistence type="predicted"/>
<feature type="transmembrane region" description="Helical" evidence="1">
    <location>
        <begin position="6"/>
        <end position="27"/>
    </location>
</feature>
<sequence>MRGIGTILNMVAILIGSGLGVLIGHRLPQRTRDTVTDALGLVTLVIGALSIVALTSTAFSDSVGTAAPLLIVLGALVIGGIIGSLLQIEFRLEQVGSWLQHKLSRKSAGDSDDKRKRFVEGFVDASLVFCIGPLAILGALNDGLGLGIEQLALKSTLDGFASLAFAASLGWGVALSALSVGIVQGAFTILGALVGSVLSAALIDAITATGGVLLIGVGLRLLKIKSVPVGDMLPALIVAPLLAALVALFMGN</sequence>
<feature type="transmembrane region" description="Helical" evidence="1">
    <location>
        <begin position="39"/>
        <end position="59"/>
    </location>
</feature>
<dbReference type="Pfam" id="PF04474">
    <property type="entry name" value="DUF554"/>
    <property type="match status" value="1"/>
</dbReference>
<evidence type="ECO:0000313" key="2">
    <source>
        <dbReference type="EMBL" id="CAB4832684.1"/>
    </source>
</evidence>
<keyword evidence="1" id="KW-1133">Transmembrane helix</keyword>
<feature type="transmembrane region" description="Helical" evidence="1">
    <location>
        <begin position="232"/>
        <end position="251"/>
    </location>
</feature>
<name>A0A6J7AIJ8_9ZZZZ</name>
<keyword evidence="1" id="KW-0472">Membrane</keyword>
<feature type="transmembrane region" description="Helical" evidence="1">
    <location>
        <begin position="160"/>
        <end position="183"/>
    </location>
</feature>
<dbReference type="PANTHER" id="PTHR36111">
    <property type="entry name" value="INNER MEMBRANE PROTEIN-RELATED"/>
    <property type="match status" value="1"/>
</dbReference>
<accession>A0A6J7AIJ8</accession>
<feature type="transmembrane region" description="Helical" evidence="1">
    <location>
        <begin position="121"/>
        <end position="140"/>
    </location>
</feature>